<evidence type="ECO:0000259" key="10">
    <source>
        <dbReference type="PROSITE" id="PS50192"/>
    </source>
</evidence>
<dbReference type="Gene3D" id="1.20.5.110">
    <property type="match status" value="1"/>
</dbReference>
<accession>A0A8K0KGF6</accession>
<dbReference type="PROSITE" id="PS50192">
    <property type="entry name" value="T_SNARE"/>
    <property type="match status" value="1"/>
</dbReference>
<dbReference type="PANTHER" id="PTHR12791">
    <property type="entry name" value="GOLGI SNARE BET1-RELATED"/>
    <property type="match status" value="1"/>
</dbReference>
<keyword evidence="12" id="KW-1185">Reference proteome</keyword>
<evidence type="ECO:0000313" key="12">
    <source>
        <dbReference type="Proteomes" id="UP000792457"/>
    </source>
</evidence>
<dbReference type="SUPFAM" id="SSF58038">
    <property type="entry name" value="SNARE fusion complex"/>
    <property type="match status" value="1"/>
</dbReference>
<keyword evidence="6" id="KW-0333">Golgi apparatus</keyword>
<keyword evidence="2" id="KW-0813">Transport</keyword>
<keyword evidence="3 9" id="KW-0812">Transmembrane</keyword>
<evidence type="ECO:0000256" key="2">
    <source>
        <dbReference type="ARBA" id="ARBA00022448"/>
    </source>
</evidence>
<evidence type="ECO:0000256" key="8">
    <source>
        <dbReference type="ARBA" id="ARBA00046280"/>
    </source>
</evidence>
<evidence type="ECO:0000313" key="11">
    <source>
        <dbReference type="EMBL" id="KAG8234445.1"/>
    </source>
</evidence>
<keyword evidence="5 9" id="KW-1133">Transmembrane helix</keyword>
<dbReference type="InterPro" id="IPR000727">
    <property type="entry name" value="T_SNARE_dom"/>
</dbReference>
<evidence type="ECO:0000256" key="5">
    <source>
        <dbReference type="ARBA" id="ARBA00022989"/>
    </source>
</evidence>
<gene>
    <name evidence="11" type="ORF">J437_LFUL014191</name>
</gene>
<evidence type="ECO:0000256" key="9">
    <source>
        <dbReference type="SAM" id="Phobius"/>
    </source>
</evidence>
<comment type="caution">
    <text evidence="11">The sequence shown here is derived from an EMBL/GenBank/DDBJ whole genome shotgun (WGS) entry which is preliminary data.</text>
</comment>
<reference evidence="11" key="1">
    <citation type="submission" date="2013-04" db="EMBL/GenBank/DDBJ databases">
        <authorList>
            <person name="Qu J."/>
            <person name="Murali S.C."/>
            <person name="Bandaranaike D."/>
            <person name="Bellair M."/>
            <person name="Blankenburg K."/>
            <person name="Chao H."/>
            <person name="Dinh H."/>
            <person name="Doddapaneni H."/>
            <person name="Downs B."/>
            <person name="Dugan-Rocha S."/>
            <person name="Elkadiri S."/>
            <person name="Gnanaolivu R.D."/>
            <person name="Hernandez B."/>
            <person name="Javaid M."/>
            <person name="Jayaseelan J.C."/>
            <person name="Lee S."/>
            <person name="Li M."/>
            <person name="Ming W."/>
            <person name="Munidasa M."/>
            <person name="Muniz J."/>
            <person name="Nguyen L."/>
            <person name="Ongeri F."/>
            <person name="Osuji N."/>
            <person name="Pu L.-L."/>
            <person name="Puazo M."/>
            <person name="Qu C."/>
            <person name="Quiroz J."/>
            <person name="Raj R."/>
            <person name="Weissenberger G."/>
            <person name="Xin Y."/>
            <person name="Zou X."/>
            <person name="Han Y."/>
            <person name="Richards S."/>
            <person name="Worley K."/>
            <person name="Muzny D."/>
            <person name="Gibbs R."/>
        </authorList>
    </citation>
    <scope>NUCLEOTIDE SEQUENCE</scope>
    <source>
        <strain evidence="11">Sampled in the wild</strain>
    </source>
</reference>
<reference evidence="11" key="2">
    <citation type="submission" date="2017-10" db="EMBL/GenBank/DDBJ databases">
        <title>Ladona fulva Genome sequencing and assembly.</title>
        <authorList>
            <person name="Murali S."/>
            <person name="Richards S."/>
            <person name="Bandaranaike D."/>
            <person name="Bellair M."/>
            <person name="Blankenburg K."/>
            <person name="Chao H."/>
            <person name="Dinh H."/>
            <person name="Doddapaneni H."/>
            <person name="Dugan-Rocha S."/>
            <person name="Elkadiri S."/>
            <person name="Gnanaolivu R."/>
            <person name="Hernandez B."/>
            <person name="Skinner E."/>
            <person name="Javaid M."/>
            <person name="Lee S."/>
            <person name="Li M."/>
            <person name="Ming W."/>
            <person name="Munidasa M."/>
            <person name="Muniz J."/>
            <person name="Nguyen L."/>
            <person name="Hughes D."/>
            <person name="Osuji N."/>
            <person name="Pu L.-L."/>
            <person name="Puazo M."/>
            <person name="Qu C."/>
            <person name="Quiroz J."/>
            <person name="Raj R."/>
            <person name="Weissenberger G."/>
            <person name="Xin Y."/>
            <person name="Zou X."/>
            <person name="Han Y."/>
            <person name="Worley K."/>
            <person name="Muzny D."/>
            <person name="Gibbs R."/>
        </authorList>
    </citation>
    <scope>NUCLEOTIDE SEQUENCE</scope>
    <source>
        <strain evidence="11">Sampled in the wild</strain>
    </source>
</reference>
<feature type="domain" description="T-SNARE coiled-coil homology" evidence="10">
    <location>
        <begin position="15"/>
        <end position="77"/>
    </location>
</feature>
<proteinExistence type="predicted"/>
<organism evidence="11 12">
    <name type="scientific">Ladona fulva</name>
    <name type="common">Scarce chaser dragonfly</name>
    <name type="synonym">Libellula fulva</name>
    <dbReference type="NCBI Taxonomy" id="123851"/>
    <lineage>
        <taxon>Eukaryota</taxon>
        <taxon>Metazoa</taxon>
        <taxon>Ecdysozoa</taxon>
        <taxon>Arthropoda</taxon>
        <taxon>Hexapoda</taxon>
        <taxon>Insecta</taxon>
        <taxon>Pterygota</taxon>
        <taxon>Palaeoptera</taxon>
        <taxon>Odonata</taxon>
        <taxon>Epiprocta</taxon>
        <taxon>Anisoptera</taxon>
        <taxon>Libelluloidea</taxon>
        <taxon>Libellulidae</taxon>
        <taxon>Ladona</taxon>
    </lineage>
</organism>
<dbReference type="OrthoDB" id="261831at2759"/>
<evidence type="ECO:0000256" key="3">
    <source>
        <dbReference type="ARBA" id="ARBA00022692"/>
    </source>
</evidence>
<comment type="subcellular location">
    <subcellularLocation>
        <location evidence="8">Endomembrane system</location>
        <topology evidence="8">Single-pass type IV membrane protein</topology>
    </subcellularLocation>
    <subcellularLocation>
        <location evidence="1">Golgi apparatus membrane</location>
    </subcellularLocation>
</comment>
<dbReference type="CDD" id="cd15853">
    <property type="entry name" value="SNARE_Bet1"/>
    <property type="match status" value="1"/>
</dbReference>
<keyword evidence="7 9" id="KW-0472">Membrane</keyword>
<keyword evidence="4" id="KW-0653">Protein transport</keyword>
<dbReference type="GO" id="GO:0000139">
    <property type="term" value="C:Golgi membrane"/>
    <property type="evidence" value="ECO:0007669"/>
    <property type="project" value="UniProtKB-SubCell"/>
</dbReference>
<evidence type="ECO:0000256" key="4">
    <source>
        <dbReference type="ARBA" id="ARBA00022927"/>
    </source>
</evidence>
<dbReference type="AlphaFoldDB" id="A0A8K0KGF6"/>
<evidence type="ECO:0000256" key="1">
    <source>
        <dbReference type="ARBA" id="ARBA00004394"/>
    </source>
</evidence>
<evidence type="ECO:0000256" key="6">
    <source>
        <dbReference type="ARBA" id="ARBA00023034"/>
    </source>
</evidence>
<sequence length="110" mass="12581">MISFVIIMAETQGEDLLDTENQYRVESLTHKVSRLKSLVVDIESETKDHHMLLNGLGSEFEAGQSLLSNSFGRLRKMSSRHSNRQAMCYVTIVLLAAFFIIYYGVAFFKR</sequence>
<feature type="transmembrane region" description="Helical" evidence="9">
    <location>
        <begin position="86"/>
        <end position="108"/>
    </location>
</feature>
<evidence type="ECO:0000256" key="7">
    <source>
        <dbReference type="ARBA" id="ARBA00023136"/>
    </source>
</evidence>
<dbReference type="GO" id="GO:0015031">
    <property type="term" value="P:protein transport"/>
    <property type="evidence" value="ECO:0007669"/>
    <property type="project" value="UniProtKB-KW"/>
</dbReference>
<name>A0A8K0KGF6_LADFU</name>
<dbReference type="EMBL" id="KZ308813">
    <property type="protein sequence ID" value="KAG8234445.1"/>
    <property type="molecule type" value="Genomic_DNA"/>
</dbReference>
<dbReference type="InterPro" id="IPR039899">
    <property type="entry name" value="BET1_SNARE"/>
</dbReference>
<dbReference type="Proteomes" id="UP000792457">
    <property type="component" value="Unassembled WGS sequence"/>
</dbReference>
<protein>
    <recommendedName>
        <fullName evidence="10">t-SNARE coiled-coil homology domain-containing protein</fullName>
    </recommendedName>
</protein>